<dbReference type="EC" id="3.1.-.-" evidence="3"/>
<dbReference type="GO" id="GO:0003676">
    <property type="term" value="F:nucleic acid binding"/>
    <property type="evidence" value="ECO:0007669"/>
    <property type="project" value="InterPro"/>
</dbReference>
<dbReference type="Proteomes" id="UP000319817">
    <property type="component" value="Chromosome"/>
</dbReference>
<keyword evidence="4" id="KW-1185">Reference proteome</keyword>
<dbReference type="GO" id="GO:0016787">
    <property type="term" value="F:hydrolase activity"/>
    <property type="evidence" value="ECO:0007669"/>
    <property type="project" value="UniProtKB-KW"/>
</dbReference>
<dbReference type="Gene3D" id="3.10.310.30">
    <property type="match status" value="1"/>
</dbReference>
<keyword evidence="3" id="KW-0378">Hydrolase</keyword>
<evidence type="ECO:0000313" key="3">
    <source>
        <dbReference type="EMBL" id="QDT08878.1"/>
    </source>
</evidence>
<dbReference type="Pfam" id="PF02272">
    <property type="entry name" value="DHHA1"/>
    <property type="match status" value="1"/>
</dbReference>
<dbReference type="AlphaFoldDB" id="A0A517NP26"/>
<dbReference type="Pfam" id="PF01368">
    <property type="entry name" value="DHH"/>
    <property type="match status" value="1"/>
</dbReference>
<gene>
    <name evidence="3" type="ORF">K239x_08210</name>
</gene>
<dbReference type="RefSeq" id="WP_145416350.1">
    <property type="nucleotide sequence ID" value="NZ_CP036526.1"/>
</dbReference>
<evidence type="ECO:0000259" key="2">
    <source>
        <dbReference type="Pfam" id="PF02272"/>
    </source>
</evidence>
<dbReference type="PANTHER" id="PTHR47618:SF1">
    <property type="entry name" value="BIFUNCTIONAL OLIGORIBONUCLEASE AND PAP PHOSPHATASE NRNA"/>
    <property type="match status" value="1"/>
</dbReference>
<feature type="domain" description="DHHA1" evidence="2">
    <location>
        <begin position="260"/>
        <end position="305"/>
    </location>
</feature>
<dbReference type="PANTHER" id="PTHR47618">
    <property type="entry name" value="BIFUNCTIONAL OLIGORIBONUCLEASE AND PAP PHOSPHATASE NRNA"/>
    <property type="match status" value="1"/>
</dbReference>
<dbReference type="OrthoDB" id="9803668at2"/>
<dbReference type="InterPro" id="IPR038763">
    <property type="entry name" value="DHH_sf"/>
</dbReference>
<organism evidence="3 4">
    <name type="scientific">Stieleria marina</name>
    <dbReference type="NCBI Taxonomy" id="1930275"/>
    <lineage>
        <taxon>Bacteria</taxon>
        <taxon>Pseudomonadati</taxon>
        <taxon>Planctomycetota</taxon>
        <taxon>Planctomycetia</taxon>
        <taxon>Pirellulales</taxon>
        <taxon>Pirellulaceae</taxon>
        <taxon>Stieleria</taxon>
    </lineage>
</organism>
<dbReference type="Gene3D" id="3.90.1640.10">
    <property type="entry name" value="inorganic pyrophosphatase (n-terminal core)"/>
    <property type="match status" value="1"/>
</dbReference>
<evidence type="ECO:0000313" key="4">
    <source>
        <dbReference type="Proteomes" id="UP000319817"/>
    </source>
</evidence>
<dbReference type="InterPro" id="IPR003156">
    <property type="entry name" value="DHHA1_dom"/>
</dbReference>
<dbReference type="InterPro" id="IPR001667">
    <property type="entry name" value="DDH_dom"/>
</dbReference>
<proteinExistence type="predicted"/>
<sequence length="331" mass="36103">MSVNWKAFVNQISHYQSFVLVSHIRPDCDALGSELGMAEVLRTIGKDVRIINAHRTPPALQFLDPAANIEVLGDDVEAEDISCDCIMILDTSAWAQLGDMGDVIRAASCDKMVLDHHVGEDQLGATMYKDYQAEATGTLVVQAADAFNVPLTRSLAYPVFAAIATDTGWFRFGSVTPETYRIIARLMEAGAVPSEIYGDLYERDTLARLKLRGLILSRTQSEVDGTLMHTYVEKQDFEKMGALPNDTEDSINLTLAVENTQAAVIFVGQVRGGFKLSFRSRCGLDCNEIARQFNGGGHKAAAGAFQEGTLDEVRGRVLPVVIDALKQALGK</sequence>
<dbReference type="InterPro" id="IPR051319">
    <property type="entry name" value="Oligoribo/pAp-PDE_c-di-AMP_PDE"/>
</dbReference>
<reference evidence="3 4" key="1">
    <citation type="submission" date="2019-02" db="EMBL/GenBank/DDBJ databases">
        <title>Deep-cultivation of Planctomycetes and their phenomic and genomic characterization uncovers novel biology.</title>
        <authorList>
            <person name="Wiegand S."/>
            <person name="Jogler M."/>
            <person name="Boedeker C."/>
            <person name="Pinto D."/>
            <person name="Vollmers J."/>
            <person name="Rivas-Marin E."/>
            <person name="Kohn T."/>
            <person name="Peeters S.H."/>
            <person name="Heuer A."/>
            <person name="Rast P."/>
            <person name="Oberbeckmann S."/>
            <person name="Bunk B."/>
            <person name="Jeske O."/>
            <person name="Meyerdierks A."/>
            <person name="Storesund J.E."/>
            <person name="Kallscheuer N."/>
            <person name="Luecker S."/>
            <person name="Lage O.M."/>
            <person name="Pohl T."/>
            <person name="Merkel B.J."/>
            <person name="Hornburger P."/>
            <person name="Mueller R.-W."/>
            <person name="Bruemmer F."/>
            <person name="Labrenz M."/>
            <person name="Spormann A.M."/>
            <person name="Op den Camp H."/>
            <person name="Overmann J."/>
            <person name="Amann R."/>
            <person name="Jetten M.S.M."/>
            <person name="Mascher T."/>
            <person name="Medema M.H."/>
            <person name="Devos D.P."/>
            <person name="Kaster A.-K."/>
            <person name="Ovreas L."/>
            <person name="Rohde M."/>
            <person name="Galperin M.Y."/>
            <person name="Jogler C."/>
        </authorList>
    </citation>
    <scope>NUCLEOTIDE SEQUENCE [LARGE SCALE GENOMIC DNA]</scope>
    <source>
        <strain evidence="3 4">K23_9</strain>
    </source>
</reference>
<accession>A0A517NP26</accession>
<evidence type="ECO:0000259" key="1">
    <source>
        <dbReference type="Pfam" id="PF01368"/>
    </source>
</evidence>
<feature type="domain" description="DDH" evidence="1">
    <location>
        <begin position="18"/>
        <end position="162"/>
    </location>
</feature>
<name>A0A517NP26_9BACT</name>
<dbReference type="EMBL" id="CP036526">
    <property type="protein sequence ID" value="QDT08878.1"/>
    <property type="molecule type" value="Genomic_DNA"/>
</dbReference>
<dbReference type="SUPFAM" id="SSF64182">
    <property type="entry name" value="DHH phosphoesterases"/>
    <property type="match status" value="1"/>
</dbReference>
<protein>
    <submittedName>
        <fullName evidence="3">NanoRNase/pAp phosphatase</fullName>
        <ecNumber evidence="3">3.1.-.-</ecNumber>
    </submittedName>
</protein>